<gene>
    <name evidence="2" type="ORF">I316_03795</name>
</gene>
<proteinExistence type="predicted"/>
<dbReference type="EMBL" id="KV700125">
    <property type="protein sequence ID" value="OCF34282.1"/>
    <property type="molecule type" value="Genomic_DNA"/>
</dbReference>
<protein>
    <submittedName>
        <fullName evidence="2">Uncharacterized protein</fullName>
    </submittedName>
</protein>
<evidence type="ECO:0000313" key="2">
    <source>
        <dbReference type="EMBL" id="OCF34282.1"/>
    </source>
</evidence>
<organism evidence="2 3">
    <name type="scientific">Kwoniella heveanensis BCC8398</name>
    <dbReference type="NCBI Taxonomy" id="1296120"/>
    <lineage>
        <taxon>Eukaryota</taxon>
        <taxon>Fungi</taxon>
        <taxon>Dikarya</taxon>
        <taxon>Basidiomycota</taxon>
        <taxon>Agaricomycotina</taxon>
        <taxon>Tremellomycetes</taxon>
        <taxon>Tremellales</taxon>
        <taxon>Cryptococcaceae</taxon>
        <taxon>Kwoniella</taxon>
    </lineage>
</organism>
<reference evidence="2 3" key="1">
    <citation type="submission" date="2013-07" db="EMBL/GenBank/DDBJ databases">
        <title>The Genome Sequence of Cryptococcus heveanensis BCC8398.</title>
        <authorList>
            <consortium name="The Broad Institute Genome Sequencing Platform"/>
            <person name="Cuomo C."/>
            <person name="Litvintseva A."/>
            <person name="Chen Y."/>
            <person name="Heitman J."/>
            <person name="Sun S."/>
            <person name="Springer D."/>
            <person name="Dromer F."/>
            <person name="Young S.K."/>
            <person name="Zeng Q."/>
            <person name="Gargeya S."/>
            <person name="Fitzgerald M."/>
            <person name="Abouelleil A."/>
            <person name="Alvarado L."/>
            <person name="Berlin A.M."/>
            <person name="Chapman S.B."/>
            <person name="Dewar J."/>
            <person name="Goldberg J."/>
            <person name="Griggs A."/>
            <person name="Gujja S."/>
            <person name="Hansen M."/>
            <person name="Howarth C."/>
            <person name="Imamovic A."/>
            <person name="Larimer J."/>
            <person name="McCowan C."/>
            <person name="Murphy C."/>
            <person name="Pearson M."/>
            <person name="Priest M."/>
            <person name="Roberts A."/>
            <person name="Saif S."/>
            <person name="Shea T."/>
            <person name="Sykes S."/>
            <person name="Wortman J."/>
            <person name="Nusbaum C."/>
            <person name="Birren B."/>
        </authorList>
    </citation>
    <scope>NUCLEOTIDE SEQUENCE [LARGE SCALE GENOMIC DNA]</scope>
    <source>
        <strain evidence="2 3">BCC8398</strain>
    </source>
</reference>
<evidence type="ECO:0000313" key="3">
    <source>
        <dbReference type="Proteomes" id="UP000092666"/>
    </source>
</evidence>
<name>A0A1B9GT87_9TREE</name>
<sequence length="163" mass="17862">MAMVDLAMKQGWRTLRIQVEGTEARIMIRITEHVSIVIQARFTVMNMDIMDMGSIAAAGMDTVEDVVGVGVEEEEEGLTQEIERVGIRLGVGLGVGVRAETEMILAEAEAIPIKPKEGHTMSSLSPRPRRSNPMATPSPPLKHIKKKNILVIPDQLKHPTTTS</sequence>
<dbReference type="Proteomes" id="UP000092666">
    <property type="component" value="Unassembled WGS sequence"/>
</dbReference>
<dbReference type="AlphaFoldDB" id="A0A1B9GT87"/>
<feature type="region of interest" description="Disordered" evidence="1">
    <location>
        <begin position="116"/>
        <end position="147"/>
    </location>
</feature>
<reference evidence="3" key="2">
    <citation type="submission" date="2013-12" db="EMBL/GenBank/DDBJ databases">
        <title>Evolution of pathogenesis and genome organization in the Tremellales.</title>
        <authorList>
            <person name="Cuomo C."/>
            <person name="Litvintseva A."/>
            <person name="Heitman J."/>
            <person name="Chen Y."/>
            <person name="Sun S."/>
            <person name="Springer D."/>
            <person name="Dromer F."/>
            <person name="Young S."/>
            <person name="Zeng Q."/>
            <person name="Chapman S."/>
            <person name="Gujja S."/>
            <person name="Saif S."/>
            <person name="Birren B."/>
        </authorList>
    </citation>
    <scope>NUCLEOTIDE SEQUENCE [LARGE SCALE GENOMIC DNA]</scope>
    <source>
        <strain evidence="3">BCC8398</strain>
    </source>
</reference>
<accession>A0A1B9GT87</accession>
<evidence type="ECO:0000256" key="1">
    <source>
        <dbReference type="SAM" id="MobiDB-lite"/>
    </source>
</evidence>
<keyword evidence="3" id="KW-1185">Reference proteome</keyword>